<keyword evidence="2" id="KW-0479">Metal-binding</keyword>
<evidence type="ECO:0000256" key="9">
    <source>
        <dbReference type="ARBA" id="ARBA00023242"/>
    </source>
</evidence>
<comment type="function">
    <text evidence="10">Component of the transcription regulatory histone acetylation (HAT) complex SAGA, a multiprotein complex that activates transcription by remodeling chromatin and mediating histone acetylation and deubiquitination. Within the SAGA complex, participates in a subcomplex that specifically deubiquitinates histone H2B. The SAGA complex is recruited to specific gene promoters by activators, where it is required for transcription.</text>
</comment>
<keyword evidence="5" id="KW-0156">Chromatin regulator</keyword>
<dbReference type="PANTHER" id="PTHR46367:SF1">
    <property type="entry name" value="ATAXIN-7-LIKE PROTEIN 3"/>
    <property type="match status" value="1"/>
</dbReference>
<dbReference type="Pfam" id="PF08209">
    <property type="entry name" value="Sgf11"/>
    <property type="match status" value="1"/>
</dbReference>
<dbReference type="GO" id="GO:0071819">
    <property type="term" value="C:DUBm complex"/>
    <property type="evidence" value="ECO:0007669"/>
    <property type="project" value="TreeGrafter"/>
</dbReference>
<feature type="region of interest" description="Disordered" evidence="11">
    <location>
        <begin position="194"/>
        <end position="237"/>
    </location>
</feature>
<evidence type="ECO:0000256" key="2">
    <source>
        <dbReference type="ARBA" id="ARBA00022723"/>
    </source>
</evidence>
<evidence type="ECO:0000313" key="12">
    <source>
        <dbReference type="EMBL" id="CAL5132403.1"/>
    </source>
</evidence>
<evidence type="ECO:0000256" key="3">
    <source>
        <dbReference type="ARBA" id="ARBA00022771"/>
    </source>
</evidence>
<dbReference type="EMBL" id="CAXLJL010000123">
    <property type="protein sequence ID" value="CAL5132403.1"/>
    <property type="molecule type" value="Genomic_DNA"/>
</dbReference>
<evidence type="ECO:0000256" key="7">
    <source>
        <dbReference type="ARBA" id="ARBA00023159"/>
    </source>
</evidence>
<feature type="region of interest" description="Disordered" evidence="11">
    <location>
        <begin position="123"/>
        <end position="166"/>
    </location>
</feature>
<dbReference type="InterPro" id="IPR051078">
    <property type="entry name" value="SGF11"/>
</dbReference>
<protein>
    <recommendedName>
        <fullName evidence="10">SAGA-associated factor 11</fullName>
    </recommendedName>
</protein>
<evidence type="ECO:0000256" key="4">
    <source>
        <dbReference type="ARBA" id="ARBA00022833"/>
    </source>
</evidence>
<dbReference type="AlphaFoldDB" id="A0AAV2TAP0"/>
<feature type="compositionally biased region" description="Polar residues" evidence="11">
    <location>
        <begin position="154"/>
        <end position="166"/>
    </location>
</feature>
<evidence type="ECO:0000256" key="8">
    <source>
        <dbReference type="ARBA" id="ARBA00023163"/>
    </source>
</evidence>
<keyword evidence="3" id="KW-0863">Zinc-finger</keyword>
<reference evidence="12" key="1">
    <citation type="submission" date="2024-06" db="EMBL/GenBank/DDBJ databases">
        <authorList>
            <person name="Liu X."/>
            <person name="Lenzi L."/>
            <person name="Haldenby T S."/>
            <person name="Uol C."/>
        </authorList>
    </citation>
    <scope>NUCLEOTIDE SEQUENCE</scope>
</reference>
<evidence type="ECO:0000256" key="1">
    <source>
        <dbReference type="ARBA" id="ARBA00004123"/>
    </source>
</evidence>
<evidence type="ECO:0000256" key="6">
    <source>
        <dbReference type="ARBA" id="ARBA00023015"/>
    </source>
</evidence>
<comment type="similarity">
    <text evidence="10">Belongs to the SGF11 family.</text>
</comment>
<comment type="caution">
    <text evidence="12">The sequence shown here is derived from an EMBL/GenBank/DDBJ whole genome shotgun (WGS) entry which is preliminary data.</text>
</comment>
<evidence type="ECO:0000256" key="5">
    <source>
        <dbReference type="ARBA" id="ARBA00022853"/>
    </source>
</evidence>
<organism evidence="12 13">
    <name type="scientific">Calicophoron daubneyi</name>
    <name type="common">Rumen fluke</name>
    <name type="synonym">Paramphistomum daubneyi</name>
    <dbReference type="NCBI Taxonomy" id="300641"/>
    <lineage>
        <taxon>Eukaryota</taxon>
        <taxon>Metazoa</taxon>
        <taxon>Spiralia</taxon>
        <taxon>Lophotrochozoa</taxon>
        <taxon>Platyhelminthes</taxon>
        <taxon>Trematoda</taxon>
        <taxon>Digenea</taxon>
        <taxon>Plagiorchiida</taxon>
        <taxon>Pronocephalata</taxon>
        <taxon>Paramphistomoidea</taxon>
        <taxon>Paramphistomidae</taxon>
        <taxon>Calicophoron</taxon>
    </lineage>
</organism>
<sequence>MDDKPSTADSPHLSGILQEVVENLIDSCIMDDIFSMHRAIKLGYFHIIAPEEPTENTVAAPTTGRSGNGSGRDGSSKLAGSCCRCIKCHSKVAATRFAPHLSNCMGLGRNSSRRANKRIAEQQRLEDYDDDFEDSNYVPSSSSHASSASESNVHRYTNGSVSKQSHSPLKLTISLVPVSGKTDSGTKHVVRAVNVSSGPDHPNPSSQSSRTAASKGAGHLHKSSSAHVLSKSPAEPGVLLKESKVAVNNHHLPVSGGKHS</sequence>
<evidence type="ECO:0000313" key="13">
    <source>
        <dbReference type="Proteomes" id="UP001497525"/>
    </source>
</evidence>
<dbReference type="Proteomes" id="UP001497525">
    <property type="component" value="Unassembled WGS sequence"/>
</dbReference>
<keyword evidence="8" id="KW-0804">Transcription</keyword>
<keyword evidence="9" id="KW-0539">Nucleus</keyword>
<name>A0AAV2TAP0_CALDB</name>
<keyword evidence="4" id="KW-0862">Zinc</keyword>
<dbReference type="GO" id="GO:0006325">
    <property type="term" value="P:chromatin organization"/>
    <property type="evidence" value="ECO:0007669"/>
    <property type="project" value="UniProtKB-KW"/>
</dbReference>
<gene>
    <name evidence="12" type="ORF">CDAUBV1_LOCUS5232</name>
</gene>
<evidence type="ECO:0000256" key="11">
    <source>
        <dbReference type="SAM" id="MobiDB-lite"/>
    </source>
</evidence>
<evidence type="ECO:0000256" key="10">
    <source>
        <dbReference type="RuleBase" id="RU261113"/>
    </source>
</evidence>
<comment type="subcellular location">
    <subcellularLocation>
        <location evidence="1 10">Nucleus</location>
    </subcellularLocation>
</comment>
<dbReference type="GO" id="GO:0008270">
    <property type="term" value="F:zinc ion binding"/>
    <property type="evidence" value="ECO:0007669"/>
    <property type="project" value="UniProtKB-KW"/>
</dbReference>
<accession>A0AAV2TAP0</accession>
<dbReference type="GO" id="GO:0003713">
    <property type="term" value="F:transcription coactivator activity"/>
    <property type="evidence" value="ECO:0007669"/>
    <property type="project" value="TreeGrafter"/>
</dbReference>
<keyword evidence="6" id="KW-0805">Transcription regulation</keyword>
<dbReference type="GO" id="GO:0000124">
    <property type="term" value="C:SAGA complex"/>
    <property type="evidence" value="ECO:0007669"/>
    <property type="project" value="TreeGrafter"/>
</dbReference>
<dbReference type="PANTHER" id="PTHR46367">
    <property type="entry name" value="ATAXIN-7-LIKE PROTEIN 3"/>
    <property type="match status" value="1"/>
</dbReference>
<dbReference type="InterPro" id="IPR013246">
    <property type="entry name" value="SAGA_su_Sgf11"/>
</dbReference>
<proteinExistence type="inferred from homology"/>
<feature type="compositionally biased region" description="Polar residues" evidence="11">
    <location>
        <begin position="203"/>
        <end position="212"/>
    </location>
</feature>
<comment type="subunit">
    <text evidence="10">Component of some SAGA transcription coactivator-HAT complexes.</text>
</comment>
<feature type="compositionally biased region" description="Low complexity" evidence="11">
    <location>
        <begin position="140"/>
        <end position="151"/>
    </location>
</feature>
<keyword evidence="7 10" id="KW-0010">Activator</keyword>
<dbReference type="GO" id="GO:0006357">
    <property type="term" value="P:regulation of transcription by RNA polymerase II"/>
    <property type="evidence" value="ECO:0007669"/>
    <property type="project" value="TreeGrafter"/>
</dbReference>